<name>A0ACA8ZDK3_9BACL</name>
<proteinExistence type="predicted"/>
<sequence length="78" mass="8510">MKYTAYKAKARGVLVALVSPNGTSTRCSLCGSLDTLRTGNILACRNCGTVHNSHVNAAINIGMAWFIREEKRLRQKTA</sequence>
<organism evidence="1 2">
    <name type="scientific">Kyrpidia spormannii</name>
    <dbReference type="NCBI Taxonomy" id="2055160"/>
    <lineage>
        <taxon>Bacteria</taxon>
        <taxon>Bacillati</taxon>
        <taxon>Bacillota</taxon>
        <taxon>Bacilli</taxon>
        <taxon>Bacillales</taxon>
        <taxon>Alicyclobacillaceae</taxon>
        <taxon>Kyrpidia</taxon>
    </lineage>
</organism>
<evidence type="ECO:0000313" key="2">
    <source>
        <dbReference type="Proteomes" id="UP000501793"/>
    </source>
</evidence>
<accession>A0ACA8ZDK3</accession>
<dbReference type="Proteomes" id="UP000501793">
    <property type="component" value="Chromosome"/>
</dbReference>
<reference evidence="1" key="1">
    <citation type="submission" date="2020-04" db="EMBL/GenBank/DDBJ databases">
        <authorList>
            <person name="Hogendoorn C."/>
        </authorList>
    </citation>
    <scope>NUCLEOTIDE SEQUENCE</scope>
    <source>
        <strain evidence="1">FAVT5</strain>
    </source>
</reference>
<keyword evidence="2" id="KW-1185">Reference proteome</keyword>
<dbReference type="EMBL" id="LR792684">
    <property type="protein sequence ID" value="CAB3395042.1"/>
    <property type="molecule type" value="Genomic_DNA"/>
</dbReference>
<gene>
    <name evidence="1" type="ORF">FAVT5_3191</name>
</gene>
<protein>
    <submittedName>
        <fullName evidence="1">Transposase</fullName>
    </submittedName>
</protein>
<evidence type="ECO:0000313" key="1">
    <source>
        <dbReference type="EMBL" id="CAB3395042.1"/>
    </source>
</evidence>